<dbReference type="Proteomes" id="UP000184603">
    <property type="component" value="Unassembled WGS sequence"/>
</dbReference>
<evidence type="ECO:0000259" key="5">
    <source>
        <dbReference type="Pfam" id="PF06429"/>
    </source>
</evidence>
<evidence type="ECO:0000256" key="1">
    <source>
        <dbReference type="ARBA" id="ARBA00004117"/>
    </source>
</evidence>
<proteinExistence type="inferred from homology"/>
<dbReference type="SUPFAM" id="SSF117143">
    <property type="entry name" value="Flagellar hook protein flgE"/>
    <property type="match status" value="1"/>
</dbReference>
<name>A0A1M7YE23_9BACT</name>
<keyword evidence="7" id="KW-0969">Cilium</keyword>
<keyword evidence="7" id="KW-0966">Cell projection</keyword>
<gene>
    <name evidence="7" type="ORF">SAMN02745220_03628</name>
</gene>
<dbReference type="EMBL" id="FRFE01000020">
    <property type="protein sequence ID" value="SHO50748.1"/>
    <property type="molecule type" value="Genomic_DNA"/>
</dbReference>
<dbReference type="GO" id="GO:0071978">
    <property type="term" value="P:bacterial-type flagellum-dependent swarming motility"/>
    <property type="evidence" value="ECO:0007669"/>
    <property type="project" value="TreeGrafter"/>
</dbReference>
<dbReference type="InterPro" id="IPR010930">
    <property type="entry name" value="Flg_bb/hook_C_dom"/>
</dbReference>
<dbReference type="InterPro" id="IPR053967">
    <property type="entry name" value="LlgE_F_G-like_D1"/>
</dbReference>
<dbReference type="PANTHER" id="PTHR30435">
    <property type="entry name" value="FLAGELLAR PROTEIN"/>
    <property type="match status" value="1"/>
</dbReference>
<keyword evidence="8" id="KW-1185">Reference proteome</keyword>
<dbReference type="NCBIfam" id="TIGR03506">
    <property type="entry name" value="FlgEFG_subfam"/>
    <property type="match status" value="1"/>
</dbReference>
<feature type="domain" description="Flagellar hook protein FlgE/F/G-like D1" evidence="6">
    <location>
        <begin position="84"/>
        <end position="150"/>
    </location>
</feature>
<dbReference type="InterPro" id="IPR012836">
    <property type="entry name" value="FlgF"/>
</dbReference>
<dbReference type="RefSeq" id="WP_073615080.1">
    <property type="nucleotide sequence ID" value="NZ_FRFE01000020.1"/>
</dbReference>
<dbReference type="Pfam" id="PF22692">
    <property type="entry name" value="LlgE_F_G_D1"/>
    <property type="match status" value="1"/>
</dbReference>
<evidence type="ECO:0000259" key="6">
    <source>
        <dbReference type="Pfam" id="PF22692"/>
    </source>
</evidence>
<evidence type="ECO:0000313" key="8">
    <source>
        <dbReference type="Proteomes" id="UP000184603"/>
    </source>
</evidence>
<keyword evidence="7" id="KW-0282">Flagellum</keyword>
<protein>
    <submittedName>
        <fullName evidence="7">Flagellar basal-body rod protein FlgG</fullName>
    </submittedName>
</protein>
<dbReference type="Pfam" id="PF06429">
    <property type="entry name" value="Flg_bbr_C"/>
    <property type="match status" value="1"/>
</dbReference>
<sequence length="249" mass="27048">MVSGKYSALAGAISREQSIANISANLANVNTSGYRRTSVSFESLLRGEQQTQKAKGINYSRVKQNVTDFEQGAMRETGNPFHVAIKGDGFFKIEGPDGPLYTRRGDFTVDQEGVLRTSSGLAVLDDANGQITVPDTDTSKLVVYEDGTVSTITPDGIATEAGRLAIVDVDDRSLLQREDNTGFSLQPGGTEIALDNPQVDQGFLELSNVNMTTEMTRMIDSMRTFETYHKVLESYSTLGQQQDELGTIG</sequence>
<reference evidence="7 8" key="1">
    <citation type="submission" date="2016-12" db="EMBL/GenBank/DDBJ databases">
        <authorList>
            <person name="Song W.-J."/>
            <person name="Kurnit D.M."/>
        </authorList>
    </citation>
    <scope>NUCLEOTIDE SEQUENCE [LARGE SCALE GENOMIC DNA]</scope>
    <source>
        <strain evidence="7 8">DSM 18488</strain>
    </source>
</reference>
<dbReference type="PANTHER" id="PTHR30435:SF19">
    <property type="entry name" value="FLAGELLAR BASAL-BODY ROD PROTEIN FLGG"/>
    <property type="match status" value="1"/>
</dbReference>
<evidence type="ECO:0000256" key="4">
    <source>
        <dbReference type="RuleBase" id="RU362116"/>
    </source>
</evidence>
<dbReference type="InterPro" id="IPR037925">
    <property type="entry name" value="FlgE/F/G-like"/>
</dbReference>
<evidence type="ECO:0000313" key="7">
    <source>
        <dbReference type="EMBL" id="SHO50748.1"/>
    </source>
</evidence>
<dbReference type="InterPro" id="IPR020013">
    <property type="entry name" value="Flagellar_FlgE/F/G"/>
</dbReference>
<evidence type="ECO:0000256" key="2">
    <source>
        <dbReference type="ARBA" id="ARBA00009677"/>
    </source>
</evidence>
<comment type="similarity">
    <text evidence="2 4">Belongs to the flagella basal body rod proteins family.</text>
</comment>
<dbReference type="GO" id="GO:0030694">
    <property type="term" value="C:bacterial-type flagellum basal body, rod"/>
    <property type="evidence" value="ECO:0007669"/>
    <property type="project" value="InterPro"/>
</dbReference>
<organism evidence="7 8">
    <name type="scientific">Desulfopila aestuarii DSM 18488</name>
    <dbReference type="NCBI Taxonomy" id="1121416"/>
    <lineage>
        <taxon>Bacteria</taxon>
        <taxon>Pseudomonadati</taxon>
        <taxon>Thermodesulfobacteriota</taxon>
        <taxon>Desulfobulbia</taxon>
        <taxon>Desulfobulbales</taxon>
        <taxon>Desulfocapsaceae</taxon>
        <taxon>Desulfopila</taxon>
    </lineage>
</organism>
<accession>A0A1M7YE23</accession>
<feature type="domain" description="Flagellar basal-body/hook protein C-terminal" evidence="5">
    <location>
        <begin position="201"/>
        <end position="238"/>
    </location>
</feature>
<dbReference type="AlphaFoldDB" id="A0A1M7YE23"/>
<dbReference type="OrthoDB" id="9804559at2"/>
<dbReference type="STRING" id="1121416.SAMN02745220_03628"/>
<evidence type="ECO:0000256" key="3">
    <source>
        <dbReference type="ARBA" id="ARBA00023143"/>
    </source>
</evidence>
<comment type="subcellular location">
    <subcellularLocation>
        <location evidence="1 4">Bacterial flagellum basal body</location>
    </subcellularLocation>
</comment>
<keyword evidence="3 4" id="KW-0975">Bacterial flagellum</keyword>
<dbReference type="NCBIfam" id="TIGR02490">
    <property type="entry name" value="flgF"/>
    <property type="match status" value="1"/>
</dbReference>